<evidence type="ECO:0000313" key="6">
    <source>
        <dbReference type="EMBL" id="MBK7424527.1"/>
    </source>
</evidence>
<comment type="similarity">
    <text evidence="1">Belongs to the hemerythrin family.</text>
</comment>
<dbReference type="InterPro" id="IPR035938">
    <property type="entry name" value="Hemerythrin-like_sf"/>
</dbReference>
<gene>
    <name evidence="6" type="ORF">IPJ48_16400</name>
</gene>
<name>A0A9D7FF67_9RHOO</name>
<dbReference type="PANTHER" id="PTHR37164">
    <property type="entry name" value="BACTERIOHEMERYTHRIN"/>
    <property type="match status" value="1"/>
</dbReference>
<accession>A0A9D7FF67</accession>
<dbReference type="InterPro" id="IPR012827">
    <property type="entry name" value="Hemerythrin_metal-bd"/>
</dbReference>
<evidence type="ECO:0000256" key="1">
    <source>
        <dbReference type="ARBA" id="ARBA00010587"/>
    </source>
</evidence>
<dbReference type="NCBIfam" id="TIGR02481">
    <property type="entry name" value="hemeryth_dom"/>
    <property type="match status" value="1"/>
</dbReference>
<evidence type="ECO:0000313" key="7">
    <source>
        <dbReference type="Proteomes" id="UP000886602"/>
    </source>
</evidence>
<organism evidence="6 7">
    <name type="scientific">Candidatus Propionivibrio dominans</name>
    <dbReference type="NCBI Taxonomy" id="2954373"/>
    <lineage>
        <taxon>Bacteria</taxon>
        <taxon>Pseudomonadati</taxon>
        <taxon>Pseudomonadota</taxon>
        <taxon>Betaproteobacteria</taxon>
        <taxon>Rhodocyclales</taxon>
        <taxon>Rhodocyclaceae</taxon>
        <taxon>Propionivibrio</taxon>
    </lineage>
</organism>
<proteinExistence type="inferred from homology"/>
<sequence length="136" mass="15626">MIKWTPALSTGVTLLDEHHKSIFHWLAELEAAAADKRRLLGVYSIARLKHYADEHFAAEEDLMKSANYPDLVPHMAEHALFRVKLAELQAKAIGHDVSSDTVEFLKEWLTNHITKTDMAYVPYLKAFELQQLQRLD</sequence>
<evidence type="ECO:0000256" key="4">
    <source>
        <dbReference type="ARBA" id="ARBA00023004"/>
    </source>
</evidence>
<keyword evidence="3" id="KW-0479">Metal-binding</keyword>
<dbReference type="InterPro" id="IPR012312">
    <property type="entry name" value="Hemerythrin-like"/>
</dbReference>
<dbReference type="SUPFAM" id="SSF47188">
    <property type="entry name" value="Hemerythrin-like"/>
    <property type="match status" value="1"/>
</dbReference>
<feature type="domain" description="Hemerythrin-like" evidence="5">
    <location>
        <begin position="10"/>
        <end position="124"/>
    </location>
</feature>
<dbReference type="PROSITE" id="PS00550">
    <property type="entry name" value="HEMERYTHRINS"/>
    <property type="match status" value="1"/>
</dbReference>
<keyword evidence="2" id="KW-0813">Transport</keyword>
<evidence type="ECO:0000256" key="3">
    <source>
        <dbReference type="ARBA" id="ARBA00022723"/>
    </source>
</evidence>
<keyword evidence="4" id="KW-0408">Iron</keyword>
<keyword evidence="2" id="KW-0561">Oxygen transport</keyword>
<dbReference type="Pfam" id="PF01814">
    <property type="entry name" value="Hemerythrin"/>
    <property type="match status" value="1"/>
</dbReference>
<dbReference type="GO" id="GO:0005344">
    <property type="term" value="F:oxygen carrier activity"/>
    <property type="evidence" value="ECO:0007669"/>
    <property type="project" value="UniProtKB-KW"/>
</dbReference>
<protein>
    <submittedName>
        <fullName evidence="6">Bacteriohemerythrin</fullName>
    </submittedName>
</protein>
<comment type="caution">
    <text evidence="6">The sequence shown here is derived from an EMBL/GenBank/DDBJ whole genome shotgun (WGS) entry which is preliminary data.</text>
</comment>
<dbReference type="InterPro" id="IPR016131">
    <property type="entry name" value="Haemerythrin_Fe_BS"/>
</dbReference>
<dbReference type="InterPro" id="IPR050669">
    <property type="entry name" value="Hemerythrin"/>
</dbReference>
<dbReference type="Proteomes" id="UP000886602">
    <property type="component" value="Unassembled WGS sequence"/>
</dbReference>
<dbReference type="AlphaFoldDB" id="A0A9D7FF67"/>
<dbReference type="CDD" id="cd12107">
    <property type="entry name" value="Hemerythrin"/>
    <property type="match status" value="1"/>
</dbReference>
<evidence type="ECO:0000259" key="5">
    <source>
        <dbReference type="Pfam" id="PF01814"/>
    </source>
</evidence>
<dbReference type="Gene3D" id="1.20.120.50">
    <property type="entry name" value="Hemerythrin-like"/>
    <property type="match status" value="1"/>
</dbReference>
<reference evidence="6" key="1">
    <citation type="submission" date="2020-10" db="EMBL/GenBank/DDBJ databases">
        <title>Connecting structure to function with the recovery of over 1000 high-quality activated sludge metagenome-assembled genomes encoding full-length rRNA genes using long-read sequencing.</title>
        <authorList>
            <person name="Singleton C.M."/>
            <person name="Petriglieri F."/>
            <person name="Kristensen J.M."/>
            <person name="Kirkegaard R.H."/>
            <person name="Michaelsen T.Y."/>
            <person name="Andersen M.H."/>
            <person name="Karst S.M."/>
            <person name="Dueholm M.S."/>
            <person name="Nielsen P.H."/>
            <person name="Albertsen M."/>
        </authorList>
    </citation>
    <scope>NUCLEOTIDE SEQUENCE</scope>
    <source>
        <strain evidence="6">EsbW_18-Q3-R4-48_MAXAC.044</strain>
    </source>
</reference>
<dbReference type="PANTHER" id="PTHR37164:SF1">
    <property type="entry name" value="BACTERIOHEMERYTHRIN"/>
    <property type="match status" value="1"/>
</dbReference>
<dbReference type="EMBL" id="JADJNC010000033">
    <property type="protein sequence ID" value="MBK7424527.1"/>
    <property type="molecule type" value="Genomic_DNA"/>
</dbReference>
<dbReference type="GO" id="GO:0046872">
    <property type="term" value="F:metal ion binding"/>
    <property type="evidence" value="ECO:0007669"/>
    <property type="project" value="UniProtKB-KW"/>
</dbReference>
<evidence type="ECO:0000256" key="2">
    <source>
        <dbReference type="ARBA" id="ARBA00022621"/>
    </source>
</evidence>
<dbReference type="NCBIfam" id="NF033749">
    <property type="entry name" value="bact_hemeryth"/>
    <property type="match status" value="1"/>
</dbReference>